<dbReference type="SUPFAM" id="SSF57884">
    <property type="entry name" value="Ada DNA repair protein, N-terminal domain (N-Ada 10)"/>
    <property type="match status" value="1"/>
</dbReference>
<gene>
    <name evidence="8" type="ORF">OS242_05465</name>
</gene>
<keyword evidence="2" id="KW-0489">Methyltransferase</keyword>
<dbReference type="PANTHER" id="PTHR43280">
    <property type="entry name" value="ARAC-FAMILY TRANSCRIPTIONAL REGULATOR"/>
    <property type="match status" value="1"/>
</dbReference>
<dbReference type="PANTHER" id="PTHR43280:SF28">
    <property type="entry name" value="HTH-TYPE TRANSCRIPTIONAL ACTIVATOR RHAS"/>
    <property type="match status" value="1"/>
</dbReference>
<feature type="domain" description="HTH araC/xylS-type" evidence="7">
    <location>
        <begin position="78"/>
        <end position="176"/>
    </location>
</feature>
<dbReference type="InterPro" id="IPR004026">
    <property type="entry name" value="Ada_DNA_repair_Zn-bd"/>
</dbReference>
<name>A0ABT3WXJ1_9BACL</name>
<organism evidence="8 9">
    <name type="scientific">Tumebacillus lacus</name>
    <dbReference type="NCBI Taxonomy" id="2995335"/>
    <lineage>
        <taxon>Bacteria</taxon>
        <taxon>Bacillati</taxon>
        <taxon>Bacillota</taxon>
        <taxon>Bacilli</taxon>
        <taxon>Bacillales</taxon>
        <taxon>Alicyclobacillaceae</taxon>
        <taxon>Tumebacillus</taxon>
    </lineage>
</organism>
<dbReference type="PIRSF" id="PIRSF000408">
    <property type="entry name" value="Alkyltransferas_AdaA"/>
    <property type="match status" value="1"/>
</dbReference>
<dbReference type="Pfam" id="PF12833">
    <property type="entry name" value="HTH_18"/>
    <property type="match status" value="1"/>
</dbReference>
<dbReference type="PROSITE" id="PS01124">
    <property type="entry name" value="HTH_ARAC_FAMILY_2"/>
    <property type="match status" value="1"/>
</dbReference>
<protein>
    <submittedName>
        <fullName evidence="8">Helix-turn-helix domain-containing protein</fullName>
    </submittedName>
</protein>
<evidence type="ECO:0000313" key="9">
    <source>
        <dbReference type="Proteomes" id="UP001208017"/>
    </source>
</evidence>
<keyword evidence="6" id="KW-0804">Transcription</keyword>
<dbReference type="Gene3D" id="1.10.10.60">
    <property type="entry name" value="Homeodomain-like"/>
    <property type="match status" value="2"/>
</dbReference>
<evidence type="ECO:0000259" key="7">
    <source>
        <dbReference type="PROSITE" id="PS01124"/>
    </source>
</evidence>
<dbReference type="InterPro" id="IPR018060">
    <property type="entry name" value="HTH_AraC"/>
</dbReference>
<evidence type="ECO:0000256" key="2">
    <source>
        <dbReference type="ARBA" id="ARBA00022603"/>
    </source>
</evidence>
<dbReference type="PRINTS" id="PR00032">
    <property type="entry name" value="HTHARAC"/>
</dbReference>
<evidence type="ECO:0000313" key="8">
    <source>
        <dbReference type="EMBL" id="MCX7569402.1"/>
    </source>
</evidence>
<evidence type="ECO:0000256" key="1">
    <source>
        <dbReference type="ARBA" id="ARBA00001947"/>
    </source>
</evidence>
<sequence>MREEQWRAIVECNAAFDGQFYYAVATTGIYCRPSCKSRTPKPEHVRVFLRREDAAEHYRPCKRCRPDAARWPDEELAERVRTVIGERFAEALTLQRIAEELHVSPYHLHHVFKRVTGQTPAVALLTVRLDKAKELLMRTDASVTEVAGAVGYGNAGHFATVFVKHVGRSPREYREGSR</sequence>
<dbReference type="Gene3D" id="3.40.10.10">
    <property type="entry name" value="DNA Methylphosphotriester Repair Domain"/>
    <property type="match status" value="1"/>
</dbReference>
<keyword evidence="9" id="KW-1185">Reference proteome</keyword>
<proteinExistence type="predicted"/>
<dbReference type="RefSeq" id="WP_267150645.1">
    <property type="nucleotide sequence ID" value="NZ_JAPMLT010000002.1"/>
</dbReference>
<dbReference type="InterPro" id="IPR009057">
    <property type="entry name" value="Homeodomain-like_sf"/>
</dbReference>
<comment type="cofactor">
    <cofactor evidence="1">
        <name>Zn(2+)</name>
        <dbReference type="ChEBI" id="CHEBI:29105"/>
    </cofactor>
</comment>
<dbReference type="Proteomes" id="UP001208017">
    <property type="component" value="Unassembled WGS sequence"/>
</dbReference>
<dbReference type="Pfam" id="PF02805">
    <property type="entry name" value="Ada_Zn_binding"/>
    <property type="match status" value="1"/>
</dbReference>
<dbReference type="SMART" id="SM00342">
    <property type="entry name" value="HTH_ARAC"/>
    <property type="match status" value="1"/>
</dbReference>
<keyword evidence="4" id="KW-0238">DNA-binding</keyword>
<evidence type="ECO:0000256" key="4">
    <source>
        <dbReference type="ARBA" id="ARBA00023125"/>
    </source>
</evidence>
<dbReference type="SUPFAM" id="SSF46689">
    <property type="entry name" value="Homeodomain-like"/>
    <property type="match status" value="2"/>
</dbReference>
<comment type="caution">
    <text evidence="8">The sequence shown here is derived from an EMBL/GenBank/DDBJ whole genome shotgun (WGS) entry which is preliminary data.</text>
</comment>
<keyword evidence="3" id="KW-0805">Transcription regulation</keyword>
<evidence type="ECO:0000256" key="5">
    <source>
        <dbReference type="ARBA" id="ARBA00023159"/>
    </source>
</evidence>
<keyword evidence="5" id="KW-0010">Activator</keyword>
<dbReference type="EMBL" id="JAPMLT010000002">
    <property type="protein sequence ID" value="MCX7569402.1"/>
    <property type="molecule type" value="Genomic_DNA"/>
</dbReference>
<keyword evidence="2" id="KW-0808">Transferase</keyword>
<accession>A0ABT3WXJ1</accession>
<dbReference type="InterPro" id="IPR016220">
    <property type="entry name" value="Me-P-triester_DNA_alkyl-Trfase"/>
</dbReference>
<reference evidence="8 9" key="1">
    <citation type="submission" date="2022-11" db="EMBL/GenBank/DDBJ databases">
        <title>Study of microbial diversity in lake waters.</title>
        <authorList>
            <person name="Zhang J."/>
        </authorList>
    </citation>
    <scope>NUCLEOTIDE SEQUENCE [LARGE SCALE GENOMIC DNA]</scope>
    <source>
        <strain evidence="8 9">DT12</strain>
    </source>
</reference>
<dbReference type="InterPro" id="IPR020449">
    <property type="entry name" value="Tscrpt_reg_AraC-type_HTH"/>
</dbReference>
<dbReference type="InterPro" id="IPR035451">
    <property type="entry name" value="Ada-like_dom_sf"/>
</dbReference>
<evidence type="ECO:0000256" key="6">
    <source>
        <dbReference type="ARBA" id="ARBA00023163"/>
    </source>
</evidence>
<evidence type="ECO:0000256" key="3">
    <source>
        <dbReference type="ARBA" id="ARBA00023015"/>
    </source>
</evidence>